<proteinExistence type="predicted"/>
<dbReference type="NCBIfam" id="TIGR02532">
    <property type="entry name" value="IV_pilin_GFxxxE"/>
    <property type="match status" value="1"/>
</dbReference>
<evidence type="ECO:0000256" key="1">
    <source>
        <dbReference type="ARBA" id="ARBA00004167"/>
    </source>
</evidence>
<protein>
    <recommendedName>
        <fullName evidence="9">Type II secretion system protein GspG C-terminal domain-containing protein</fullName>
    </recommendedName>
</protein>
<sequence>MLQLKKAFTLLEILVVIGIISIMVAMGTASYSTAQKKARDAKRKTDLRTIQNALEQYYSVCNYLYPTPAPASPGLVNEVFCPNPSIGILQSADTPIDPKSKTKYNMTDGGDTYLICAPTISATMGLETEAAAYCLKNQQ</sequence>
<keyword evidence="4 6" id="KW-1133">Transmembrane helix</keyword>
<dbReference type="Pfam" id="PF07963">
    <property type="entry name" value="N_methyl"/>
    <property type="match status" value="1"/>
</dbReference>
<dbReference type="SUPFAM" id="SSF54523">
    <property type="entry name" value="Pili subunits"/>
    <property type="match status" value="1"/>
</dbReference>
<evidence type="ECO:0000256" key="4">
    <source>
        <dbReference type="ARBA" id="ARBA00022989"/>
    </source>
</evidence>
<keyword evidence="3 6" id="KW-0812">Transmembrane</keyword>
<reference evidence="7 8" key="1">
    <citation type="journal article" date="2016" name="Environ. Microbiol.">
        <title>Genomic resolution of a cold subsurface aquifer community provides metabolic insights for novel microbes adapted to high CO concentrations.</title>
        <authorList>
            <person name="Probst A.J."/>
            <person name="Castelle C.J."/>
            <person name="Singh A."/>
            <person name="Brown C.T."/>
            <person name="Anantharaman K."/>
            <person name="Sharon I."/>
            <person name="Hug L.A."/>
            <person name="Burstein D."/>
            <person name="Emerson J.B."/>
            <person name="Thomas B.C."/>
            <person name="Banfield J.F."/>
        </authorList>
    </citation>
    <scope>NUCLEOTIDE SEQUENCE [LARGE SCALE GENOMIC DNA]</scope>
    <source>
        <strain evidence="7">CG2_30_33_16</strain>
    </source>
</reference>
<dbReference type="GO" id="GO:0015628">
    <property type="term" value="P:protein secretion by the type II secretion system"/>
    <property type="evidence" value="ECO:0007669"/>
    <property type="project" value="InterPro"/>
</dbReference>
<dbReference type="EMBL" id="MNZM01000044">
    <property type="protein sequence ID" value="OIP84893.1"/>
    <property type="molecule type" value="Genomic_DNA"/>
</dbReference>
<dbReference type="PANTHER" id="PTHR30093">
    <property type="entry name" value="GENERAL SECRETION PATHWAY PROTEIN G"/>
    <property type="match status" value="1"/>
</dbReference>
<feature type="transmembrane region" description="Helical" evidence="6">
    <location>
        <begin position="13"/>
        <end position="34"/>
    </location>
</feature>
<dbReference type="Proteomes" id="UP000183758">
    <property type="component" value="Unassembled WGS sequence"/>
</dbReference>
<comment type="caution">
    <text evidence="7">The sequence shown here is derived from an EMBL/GenBank/DDBJ whole genome shotgun (WGS) entry which is preliminary data.</text>
</comment>
<dbReference type="PANTHER" id="PTHR30093:SF44">
    <property type="entry name" value="TYPE II SECRETION SYSTEM CORE PROTEIN G"/>
    <property type="match status" value="1"/>
</dbReference>
<name>A0A1J5HI43_9BACT</name>
<keyword evidence="5 6" id="KW-0472">Membrane</keyword>
<evidence type="ECO:0000256" key="3">
    <source>
        <dbReference type="ARBA" id="ARBA00022692"/>
    </source>
</evidence>
<dbReference type="PRINTS" id="PR00813">
    <property type="entry name" value="BCTERIALGSPG"/>
</dbReference>
<dbReference type="InterPro" id="IPR000983">
    <property type="entry name" value="Bac_GSPG_pilin"/>
</dbReference>
<evidence type="ECO:0000256" key="6">
    <source>
        <dbReference type="SAM" id="Phobius"/>
    </source>
</evidence>
<dbReference type="AlphaFoldDB" id="A0A1J5HI43"/>
<dbReference type="InterPro" id="IPR045584">
    <property type="entry name" value="Pilin-like"/>
</dbReference>
<evidence type="ECO:0000256" key="2">
    <source>
        <dbReference type="ARBA" id="ARBA00022481"/>
    </source>
</evidence>
<evidence type="ECO:0000313" key="8">
    <source>
        <dbReference type="Proteomes" id="UP000183758"/>
    </source>
</evidence>
<evidence type="ECO:0008006" key="9">
    <source>
        <dbReference type="Google" id="ProtNLM"/>
    </source>
</evidence>
<dbReference type="GO" id="GO:0016020">
    <property type="term" value="C:membrane"/>
    <property type="evidence" value="ECO:0007669"/>
    <property type="project" value="UniProtKB-SubCell"/>
</dbReference>
<gene>
    <name evidence="7" type="ORF">AUK04_01870</name>
</gene>
<dbReference type="InterPro" id="IPR012902">
    <property type="entry name" value="N_methyl_site"/>
</dbReference>
<evidence type="ECO:0000256" key="5">
    <source>
        <dbReference type="ARBA" id="ARBA00023136"/>
    </source>
</evidence>
<evidence type="ECO:0000313" key="7">
    <source>
        <dbReference type="EMBL" id="OIP84893.1"/>
    </source>
</evidence>
<dbReference type="GO" id="GO:0015627">
    <property type="term" value="C:type II protein secretion system complex"/>
    <property type="evidence" value="ECO:0007669"/>
    <property type="project" value="InterPro"/>
</dbReference>
<dbReference type="Gene3D" id="3.30.700.10">
    <property type="entry name" value="Glycoprotein, Type 4 Pilin"/>
    <property type="match status" value="1"/>
</dbReference>
<accession>A0A1J5HI43</accession>
<organism evidence="7 8">
    <name type="scientific">Candidatus Roizmanbacteria bacterium CG2_30_33_16</name>
    <dbReference type="NCBI Taxonomy" id="1805340"/>
    <lineage>
        <taxon>Bacteria</taxon>
        <taxon>Candidatus Roizmaniibacteriota</taxon>
    </lineage>
</organism>
<comment type="subcellular location">
    <subcellularLocation>
        <location evidence="1">Membrane</location>
        <topology evidence="1">Single-pass membrane protein</topology>
    </subcellularLocation>
</comment>
<keyword evidence="2" id="KW-0488">Methylation</keyword>